<feature type="transmembrane region" description="Helical" evidence="1">
    <location>
        <begin position="83"/>
        <end position="107"/>
    </location>
</feature>
<protein>
    <submittedName>
        <fullName evidence="2">Uncharacterized protein</fullName>
    </submittedName>
</protein>
<keyword evidence="1" id="KW-0472">Membrane</keyword>
<feature type="transmembrane region" description="Helical" evidence="1">
    <location>
        <begin position="44"/>
        <end position="77"/>
    </location>
</feature>
<dbReference type="EMBL" id="JQCF01000007">
    <property type="protein sequence ID" value="KRN99700.1"/>
    <property type="molecule type" value="Genomic_DNA"/>
</dbReference>
<evidence type="ECO:0000313" key="3">
    <source>
        <dbReference type="Proteomes" id="UP000051006"/>
    </source>
</evidence>
<keyword evidence="1" id="KW-0812">Transmembrane</keyword>
<evidence type="ECO:0000313" key="2">
    <source>
        <dbReference type="EMBL" id="KRN99700.1"/>
    </source>
</evidence>
<sequence length="198" mass="22595">MNYGDPFGLAIKSLYRYPELKYFLAQEEQNNDFKLSMINLLSRFYRNVCLATGIVLVMMVTIYLFSVLGLVIGINVIHLSINALFFLYLLILITILFLVIVATRMMIFQTLKHLVSKLEAHFTISPTETYISDRIKGNDIYFNMTSSDFKRIAQTDVKATISLNRASFNKNYSGNGLITEISSNSSAQKIYLQLKAIE</sequence>
<dbReference type="STRING" id="993692.IV57_GL002305"/>
<proteinExistence type="predicted"/>
<keyword evidence="1" id="KW-1133">Transmembrane helix</keyword>
<keyword evidence="3" id="KW-1185">Reference proteome</keyword>
<evidence type="ECO:0000256" key="1">
    <source>
        <dbReference type="SAM" id="Phobius"/>
    </source>
</evidence>
<accession>A0A0R2LMY3</accession>
<dbReference type="PATRIC" id="fig|993692.3.peg.2349"/>
<name>A0A0R2LMY3_9LACO</name>
<gene>
    <name evidence="2" type="ORF">IV57_GL002305</name>
</gene>
<comment type="caution">
    <text evidence="2">The sequence shown here is derived from an EMBL/GenBank/DDBJ whole genome shotgun (WGS) entry which is preliminary data.</text>
</comment>
<dbReference type="Proteomes" id="UP000051006">
    <property type="component" value="Unassembled WGS sequence"/>
</dbReference>
<organism evidence="2 3">
    <name type="scientific">Companilactobacillus kimchiensis</name>
    <dbReference type="NCBI Taxonomy" id="993692"/>
    <lineage>
        <taxon>Bacteria</taxon>
        <taxon>Bacillati</taxon>
        <taxon>Bacillota</taxon>
        <taxon>Bacilli</taxon>
        <taxon>Lactobacillales</taxon>
        <taxon>Lactobacillaceae</taxon>
        <taxon>Companilactobacillus</taxon>
    </lineage>
</organism>
<dbReference type="RefSeq" id="WP_057880421.1">
    <property type="nucleotide sequence ID" value="NZ_JQCF01000007.1"/>
</dbReference>
<dbReference type="AlphaFoldDB" id="A0A0R2LMY3"/>
<reference evidence="2 3" key="1">
    <citation type="journal article" date="2015" name="Genome Announc.">
        <title>Expanding the biotechnology potential of lactobacilli through comparative genomics of 213 strains and associated genera.</title>
        <authorList>
            <person name="Sun Z."/>
            <person name="Harris H.M."/>
            <person name="McCann A."/>
            <person name="Guo C."/>
            <person name="Argimon S."/>
            <person name="Zhang W."/>
            <person name="Yang X."/>
            <person name="Jeffery I.B."/>
            <person name="Cooney J.C."/>
            <person name="Kagawa T.F."/>
            <person name="Liu W."/>
            <person name="Song Y."/>
            <person name="Salvetti E."/>
            <person name="Wrobel A."/>
            <person name="Rasinkangas P."/>
            <person name="Parkhill J."/>
            <person name="Rea M.C."/>
            <person name="O'Sullivan O."/>
            <person name="Ritari J."/>
            <person name="Douillard F.P."/>
            <person name="Paul Ross R."/>
            <person name="Yang R."/>
            <person name="Briner A.E."/>
            <person name="Felis G.E."/>
            <person name="de Vos W.M."/>
            <person name="Barrangou R."/>
            <person name="Klaenhammer T.R."/>
            <person name="Caufield P.W."/>
            <person name="Cui Y."/>
            <person name="Zhang H."/>
            <person name="O'Toole P.W."/>
        </authorList>
    </citation>
    <scope>NUCLEOTIDE SEQUENCE [LARGE SCALE GENOMIC DNA]</scope>
    <source>
        <strain evidence="2 3">DSM 24716</strain>
    </source>
</reference>